<sequence>MPRPPEFGPLQDSITLIISASQNAKPAPDLLRSAAAASSTRETSQVSEPRAPKKAPRPESRFIASPFGHRFVWGGAANISARGASSAQRGDFPNTPSTRSRSIESSKNSIRSCAPI</sequence>
<evidence type="ECO:0000256" key="1">
    <source>
        <dbReference type="SAM" id="MobiDB-lite"/>
    </source>
</evidence>
<evidence type="ECO:0000313" key="2">
    <source>
        <dbReference type="EMBL" id="GFS70739.1"/>
    </source>
</evidence>
<proteinExistence type="predicted"/>
<comment type="caution">
    <text evidence="2">The sequence shown here is derived from an EMBL/GenBank/DDBJ whole genome shotgun (WGS) entry which is preliminary data.</text>
</comment>
<feature type="compositionally biased region" description="Polar residues" evidence="1">
    <location>
        <begin position="83"/>
        <end position="116"/>
    </location>
</feature>
<feature type="region of interest" description="Disordered" evidence="1">
    <location>
        <begin position="82"/>
        <end position="116"/>
    </location>
</feature>
<protein>
    <submittedName>
        <fullName evidence="2">Uncharacterized protein</fullName>
    </submittedName>
</protein>
<name>A0A8X6T316_NEPPI</name>
<dbReference type="AlphaFoldDB" id="A0A8X6T316"/>
<dbReference type="Proteomes" id="UP000887013">
    <property type="component" value="Unassembled WGS sequence"/>
</dbReference>
<feature type="region of interest" description="Disordered" evidence="1">
    <location>
        <begin position="25"/>
        <end position="61"/>
    </location>
</feature>
<organism evidence="2 3">
    <name type="scientific">Nephila pilipes</name>
    <name type="common">Giant wood spider</name>
    <name type="synonym">Nephila maculata</name>
    <dbReference type="NCBI Taxonomy" id="299642"/>
    <lineage>
        <taxon>Eukaryota</taxon>
        <taxon>Metazoa</taxon>
        <taxon>Ecdysozoa</taxon>
        <taxon>Arthropoda</taxon>
        <taxon>Chelicerata</taxon>
        <taxon>Arachnida</taxon>
        <taxon>Araneae</taxon>
        <taxon>Araneomorphae</taxon>
        <taxon>Entelegynae</taxon>
        <taxon>Araneoidea</taxon>
        <taxon>Nephilidae</taxon>
        <taxon>Nephila</taxon>
    </lineage>
</organism>
<evidence type="ECO:0000313" key="3">
    <source>
        <dbReference type="Proteomes" id="UP000887013"/>
    </source>
</evidence>
<dbReference type="EMBL" id="BMAW01000801">
    <property type="protein sequence ID" value="GFS70739.1"/>
    <property type="molecule type" value="Genomic_DNA"/>
</dbReference>
<keyword evidence="3" id="KW-1185">Reference proteome</keyword>
<reference evidence="2" key="1">
    <citation type="submission" date="2020-08" db="EMBL/GenBank/DDBJ databases">
        <title>Multicomponent nature underlies the extraordinary mechanical properties of spider dragline silk.</title>
        <authorList>
            <person name="Kono N."/>
            <person name="Nakamura H."/>
            <person name="Mori M."/>
            <person name="Yoshida Y."/>
            <person name="Ohtoshi R."/>
            <person name="Malay A.D."/>
            <person name="Moran D.A.P."/>
            <person name="Tomita M."/>
            <person name="Numata K."/>
            <person name="Arakawa K."/>
        </authorList>
    </citation>
    <scope>NUCLEOTIDE SEQUENCE</scope>
</reference>
<gene>
    <name evidence="2" type="ORF">NPIL_120631</name>
</gene>
<accession>A0A8X6T316</accession>